<sequence length="288" mass="32990">MPIDEWLVLNRIGIFENPSLRRYVSPFPPPELMGITSGLQSETGFAAHGADIYAALALASTIPITEYRHILDFGCGCGRLARMLKGHPHKISGCDIDLRHVKWIGQSLDFMNVKLSSVRPPIPFADDEMDAVISVSIFTHLTENSQDDFLAELFRVTRPGGTLFLTVHGAQALKRACHEQPIRHMLDMDEGRFRKAQQAFNQNKHGFVLQFGHLTTKPEKAFYTPRAIFRRIRDSFSRKTINMPFEYGIAFHPESYIREHWSKWFDILDYRHGAIHQFQDIVVLSPKK</sequence>
<dbReference type="SUPFAM" id="SSF53335">
    <property type="entry name" value="S-adenosyl-L-methionine-dependent methyltransferases"/>
    <property type="match status" value="1"/>
</dbReference>
<organism evidence="2 3">
    <name type="scientific">Nitrosospira multiformis (strain ATCC 25196 / NCIMB 11849 / C 71)</name>
    <dbReference type="NCBI Taxonomy" id="323848"/>
    <lineage>
        <taxon>Bacteria</taxon>
        <taxon>Pseudomonadati</taxon>
        <taxon>Pseudomonadota</taxon>
        <taxon>Betaproteobacteria</taxon>
        <taxon>Nitrosomonadales</taxon>
        <taxon>Nitrosomonadaceae</taxon>
        <taxon>Nitrosospira</taxon>
    </lineage>
</organism>
<dbReference type="PANTHER" id="PTHR42912">
    <property type="entry name" value="METHYLTRANSFERASE"/>
    <property type="match status" value="1"/>
</dbReference>
<protein>
    <recommendedName>
        <fullName evidence="1">Methyltransferase type 11 domain-containing protein</fullName>
    </recommendedName>
</protein>
<evidence type="ECO:0000259" key="1">
    <source>
        <dbReference type="Pfam" id="PF08241"/>
    </source>
</evidence>
<evidence type="ECO:0000313" key="3">
    <source>
        <dbReference type="Proteomes" id="UP000002718"/>
    </source>
</evidence>
<gene>
    <name evidence="2" type="ordered locus">Nmul_A2401</name>
</gene>
<dbReference type="InterPro" id="IPR050508">
    <property type="entry name" value="Methyltransf_Superfamily"/>
</dbReference>
<dbReference type="InterPro" id="IPR013216">
    <property type="entry name" value="Methyltransf_11"/>
</dbReference>
<dbReference type="HOGENOM" id="CLU_965873_0_0_4"/>
<dbReference type="Proteomes" id="UP000002718">
    <property type="component" value="Chromosome"/>
</dbReference>
<dbReference type="Gene3D" id="3.40.50.150">
    <property type="entry name" value="Vaccinia Virus protein VP39"/>
    <property type="match status" value="1"/>
</dbReference>
<accession>Q2Y6D1</accession>
<proteinExistence type="predicted"/>
<dbReference type="InterPro" id="IPR029063">
    <property type="entry name" value="SAM-dependent_MTases_sf"/>
</dbReference>
<dbReference type="STRING" id="323848.Nmul_A2401"/>
<evidence type="ECO:0000313" key="2">
    <source>
        <dbReference type="EMBL" id="ABB75690.1"/>
    </source>
</evidence>
<dbReference type="eggNOG" id="COG2230">
    <property type="taxonomic scope" value="Bacteria"/>
</dbReference>
<reference evidence="2 3" key="2">
    <citation type="journal article" date="2008" name="Appl. Environ. Microbiol.">
        <title>Complete genome sequence of Nitrosospira multiformis, an ammonia-oxidizing bacterium from the soil environment.</title>
        <authorList>
            <person name="Norton J.M."/>
            <person name="Klotz M.G."/>
            <person name="Stein L.Y."/>
            <person name="Arp D.J."/>
            <person name="Bottomley P.J."/>
            <person name="Chain P.S."/>
            <person name="Hauser L.J."/>
            <person name="Land M.L."/>
            <person name="Larimer F.W."/>
            <person name="Shin M.W."/>
            <person name="Starkenburg S.R."/>
        </authorList>
    </citation>
    <scope>NUCLEOTIDE SEQUENCE [LARGE SCALE GENOMIC DNA]</scope>
    <source>
        <strain evidence="3">ATCC 25196 / NCIMB 11849 / C 71</strain>
    </source>
</reference>
<dbReference type="KEGG" id="nmu:Nmul_A2401"/>
<name>Q2Y6D1_NITMU</name>
<dbReference type="Pfam" id="PF08241">
    <property type="entry name" value="Methyltransf_11"/>
    <property type="match status" value="1"/>
</dbReference>
<feature type="domain" description="Methyltransferase type 11" evidence="1">
    <location>
        <begin position="71"/>
        <end position="165"/>
    </location>
</feature>
<dbReference type="SMR" id="Q2Y6D1"/>
<dbReference type="GO" id="GO:0008757">
    <property type="term" value="F:S-adenosylmethionine-dependent methyltransferase activity"/>
    <property type="evidence" value="ECO:0007669"/>
    <property type="project" value="InterPro"/>
</dbReference>
<dbReference type="AlphaFoldDB" id="Q2Y6D1"/>
<dbReference type="CDD" id="cd02440">
    <property type="entry name" value="AdoMet_MTases"/>
    <property type="match status" value="1"/>
</dbReference>
<dbReference type="EMBL" id="CP000103">
    <property type="protein sequence ID" value="ABB75690.1"/>
    <property type="molecule type" value="Genomic_DNA"/>
</dbReference>
<reference evidence="3" key="1">
    <citation type="submission" date="2005-08" db="EMBL/GenBank/DDBJ databases">
        <title>Complete sequence of chromosome 1 of Nitrosospira multiformis ATCC 25196.</title>
        <authorList>
            <person name="Copeland A."/>
            <person name="Lucas S."/>
            <person name="Lapidus A."/>
            <person name="Barry K."/>
            <person name="Detter J.C."/>
            <person name="Glavina T."/>
            <person name="Hammon N."/>
            <person name="Israni S."/>
            <person name="Pitluck S."/>
            <person name="Chain P."/>
            <person name="Malfatti S."/>
            <person name="Shin M."/>
            <person name="Vergez L."/>
            <person name="Schmutz J."/>
            <person name="Larimer F."/>
            <person name="Land M."/>
            <person name="Hauser L."/>
            <person name="Kyrpides N."/>
            <person name="Lykidis A."/>
            <person name="Richardson P."/>
        </authorList>
    </citation>
    <scope>NUCLEOTIDE SEQUENCE [LARGE SCALE GENOMIC DNA]</scope>
    <source>
        <strain evidence="3">ATCC 25196 / NCIMB 11849 / C 71</strain>
    </source>
</reference>
<keyword evidence="3" id="KW-1185">Reference proteome</keyword>